<gene>
    <name evidence="11" type="ORF">DYI37_13580</name>
</gene>
<feature type="domain" description="GAF" evidence="9">
    <location>
        <begin position="58"/>
        <end position="204"/>
    </location>
</feature>
<dbReference type="GO" id="GO:0005524">
    <property type="term" value="F:ATP binding"/>
    <property type="evidence" value="ECO:0007669"/>
    <property type="project" value="UniProtKB-KW"/>
</dbReference>
<feature type="domain" description="GAF" evidence="9">
    <location>
        <begin position="337"/>
        <end position="486"/>
    </location>
</feature>
<keyword evidence="4" id="KW-0597">Phosphoprotein</keyword>
<organism evidence="11 12">
    <name type="scientific">Fulvimarina endophytica</name>
    <dbReference type="NCBI Taxonomy" id="2293836"/>
    <lineage>
        <taxon>Bacteria</taxon>
        <taxon>Pseudomonadati</taxon>
        <taxon>Pseudomonadota</taxon>
        <taxon>Alphaproteobacteria</taxon>
        <taxon>Hyphomicrobiales</taxon>
        <taxon>Aurantimonadaceae</taxon>
        <taxon>Fulvimarina</taxon>
    </lineage>
</organism>
<dbReference type="InterPro" id="IPR000014">
    <property type="entry name" value="PAS"/>
</dbReference>
<evidence type="ECO:0000256" key="3">
    <source>
        <dbReference type="ARBA" id="ARBA00021740"/>
    </source>
</evidence>
<evidence type="ECO:0000256" key="2">
    <source>
        <dbReference type="ARBA" id="ARBA00012438"/>
    </source>
</evidence>
<evidence type="ECO:0000259" key="10">
    <source>
        <dbReference type="SMART" id="SM00911"/>
    </source>
</evidence>
<dbReference type="PANTHER" id="PTHR41523:SF7">
    <property type="entry name" value="HISTIDINE KINASE"/>
    <property type="match status" value="1"/>
</dbReference>
<evidence type="ECO:0000256" key="6">
    <source>
        <dbReference type="ARBA" id="ARBA00022741"/>
    </source>
</evidence>
<feature type="domain" description="Signal transduction histidine kinase HWE region" evidence="10">
    <location>
        <begin position="491"/>
        <end position="572"/>
    </location>
</feature>
<dbReference type="Gene3D" id="3.30.450.40">
    <property type="match status" value="2"/>
</dbReference>
<dbReference type="SMART" id="SM00065">
    <property type="entry name" value="GAF"/>
    <property type="match status" value="2"/>
</dbReference>
<evidence type="ECO:0000256" key="8">
    <source>
        <dbReference type="ARBA" id="ARBA00022840"/>
    </source>
</evidence>
<proteinExistence type="predicted"/>
<dbReference type="InterPro" id="IPR035965">
    <property type="entry name" value="PAS-like_dom_sf"/>
</dbReference>
<evidence type="ECO:0000256" key="4">
    <source>
        <dbReference type="ARBA" id="ARBA00022553"/>
    </source>
</evidence>
<dbReference type="AlphaFoldDB" id="A0A371X1R4"/>
<accession>A0A371X1R4</accession>
<dbReference type="SMART" id="SM00911">
    <property type="entry name" value="HWE_HK"/>
    <property type="match status" value="1"/>
</dbReference>
<evidence type="ECO:0000256" key="7">
    <source>
        <dbReference type="ARBA" id="ARBA00022777"/>
    </source>
</evidence>
<evidence type="ECO:0000256" key="1">
    <source>
        <dbReference type="ARBA" id="ARBA00000085"/>
    </source>
</evidence>
<keyword evidence="6" id="KW-0547">Nucleotide-binding</keyword>
<dbReference type="Gene3D" id="3.30.450.20">
    <property type="entry name" value="PAS domain"/>
    <property type="match status" value="1"/>
</dbReference>
<dbReference type="SUPFAM" id="SSF55785">
    <property type="entry name" value="PYP-like sensor domain (PAS domain)"/>
    <property type="match status" value="1"/>
</dbReference>
<dbReference type="Proteomes" id="UP000264310">
    <property type="component" value="Unassembled WGS sequence"/>
</dbReference>
<keyword evidence="5" id="KW-0808">Transferase</keyword>
<dbReference type="EMBL" id="QURL01000005">
    <property type="protein sequence ID" value="RFC62974.1"/>
    <property type="molecule type" value="Genomic_DNA"/>
</dbReference>
<dbReference type="NCBIfam" id="TIGR00229">
    <property type="entry name" value="sensory_box"/>
    <property type="match status" value="1"/>
</dbReference>
<name>A0A371X1R4_9HYPH</name>
<keyword evidence="12" id="KW-1185">Reference proteome</keyword>
<dbReference type="PANTHER" id="PTHR41523">
    <property type="entry name" value="TWO-COMPONENT SYSTEM SENSOR PROTEIN"/>
    <property type="match status" value="1"/>
</dbReference>
<dbReference type="Pfam" id="PF13188">
    <property type="entry name" value="PAS_8"/>
    <property type="match status" value="1"/>
</dbReference>
<evidence type="ECO:0000256" key="5">
    <source>
        <dbReference type="ARBA" id="ARBA00022679"/>
    </source>
</evidence>
<dbReference type="InterPro" id="IPR011102">
    <property type="entry name" value="Sig_transdc_His_kinase_HWE"/>
</dbReference>
<evidence type="ECO:0000313" key="11">
    <source>
        <dbReference type="EMBL" id="RFC62974.1"/>
    </source>
</evidence>
<evidence type="ECO:0000259" key="9">
    <source>
        <dbReference type="SMART" id="SM00065"/>
    </source>
</evidence>
<dbReference type="SUPFAM" id="SSF55781">
    <property type="entry name" value="GAF domain-like"/>
    <property type="match status" value="2"/>
</dbReference>
<keyword evidence="8" id="KW-0067">ATP-binding</keyword>
<protein>
    <recommendedName>
        <fullName evidence="3">Blue-light-activated histidine kinase</fullName>
        <ecNumber evidence="2">2.7.13.3</ecNumber>
    </recommendedName>
</protein>
<dbReference type="InterPro" id="IPR036890">
    <property type="entry name" value="HATPase_C_sf"/>
</dbReference>
<sequence length="681" mass="75160">MRGSGGAEVDLRQGDHIFGKKRTVGQGVTTRSMIERNWLQRRSDRIEALRRSGLLEGSSENAFGSFTDHVREVLDVPVAIVTLVDENRQVFAGHSGLPSPWDERGETPMTHSFCQYVVDRGAPLSVPDARQDDVLKTNHAIGDIGVIAYLGVPLTLPDGAVIGALAAISDSRRIWTDADERRLLVIARTVEREMAVRISESRWRSIFEQLAEGFILARVLRDESGRVVDWMYEEVNSAWHQLVGVEPGMVVGRTVREVFPGIEDEWVMEFADVVETGEPIRFTRQVGSLGRWYDGAAQPIGGDRFTVIFLEVTGRIEQERRQTALLTLGDDLRDLTSVNEIVEAASRAIAKGVVADRIGFGTVDDRNETIDISSDWCARGMVSVTGRHSFRSFGSFVDDLKQGRTVAIDDVNTDPRTATTAEAFTEIQTRSLLNLPIVEAQRLVLIVYAHGMQPHAWTEEELRFVQQVGDSTQAAIGRLRAEDGRRLLNQELAHRLKNSLAMVQAIATQTLRQAQSMEEGRDAISARLGALARAQDILTGTDFVEADIIEVVGAALAPHLTPSRRIDFGGPHGSLTAQQALGISLAIHELATNATKYGALSNETGRVCVTWGEEAERFVFRWIEADGPPVHPPERRGFGSKLIERIVASYFEGEGRIDFDPAGIRFQLTGAFGHKMPDKPA</sequence>
<dbReference type="EC" id="2.7.13.3" evidence="2"/>
<dbReference type="Pfam" id="PF07536">
    <property type="entry name" value="HWE_HK"/>
    <property type="match status" value="1"/>
</dbReference>
<dbReference type="InterPro" id="IPR003018">
    <property type="entry name" value="GAF"/>
</dbReference>
<dbReference type="GO" id="GO:0004673">
    <property type="term" value="F:protein histidine kinase activity"/>
    <property type="evidence" value="ECO:0007669"/>
    <property type="project" value="UniProtKB-EC"/>
</dbReference>
<dbReference type="Gene3D" id="3.30.565.10">
    <property type="entry name" value="Histidine kinase-like ATPase, C-terminal domain"/>
    <property type="match status" value="1"/>
</dbReference>
<dbReference type="InterPro" id="IPR029016">
    <property type="entry name" value="GAF-like_dom_sf"/>
</dbReference>
<dbReference type="Pfam" id="PF01590">
    <property type="entry name" value="GAF"/>
    <property type="match status" value="2"/>
</dbReference>
<keyword evidence="7" id="KW-0418">Kinase</keyword>
<comment type="catalytic activity">
    <reaction evidence="1">
        <text>ATP + protein L-histidine = ADP + protein N-phospho-L-histidine.</text>
        <dbReference type="EC" id="2.7.13.3"/>
    </reaction>
</comment>
<comment type="caution">
    <text evidence="11">The sequence shown here is derived from an EMBL/GenBank/DDBJ whole genome shotgun (WGS) entry which is preliminary data.</text>
</comment>
<reference evidence="11 12" key="1">
    <citation type="submission" date="2018-08" db="EMBL/GenBank/DDBJ databases">
        <title>Fulvimarina sp. 85, whole genome shotgun sequence.</title>
        <authorList>
            <person name="Tuo L."/>
        </authorList>
    </citation>
    <scope>NUCLEOTIDE SEQUENCE [LARGE SCALE GENOMIC DNA]</scope>
    <source>
        <strain evidence="11 12">85</strain>
    </source>
</reference>
<evidence type="ECO:0000313" key="12">
    <source>
        <dbReference type="Proteomes" id="UP000264310"/>
    </source>
</evidence>